<organism evidence="2 3">
    <name type="scientific">Methanobrevibacter olleyae</name>
    <dbReference type="NCBI Taxonomy" id="294671"/>
    <lineage>
        <taxon>Archaea</taxon>
        <taxon>Methanobacteriati</taxon>
        <taxon>Methanobacteriota</taxon>
        <taxon>Methanomada group</taxon>
        <taxon>Methanobacteria</taxon>
        <taxon>Methanobacteriales</taxon>
        <taxon>Methanobacteriaceae</taxon>
        <taxon>Methanobrevibacter</taxon>
    </lineage>
</organism>
<feature type="domain" description="TaqI-like C-terminal specificity" evidence="1">
    <location>
        <begin position="97"/>
        <end position="190"/>
    </location>
</feature>
<dbReference type="Pfam" id="PF12950">
    <property type="entry name" value="TaqI_C"/>
    <property type="match status" value="1"/>
</dbReference>
<accession>A0A8T3VW43</accession>
<reference evidence="2" key="1">
    <citation type="submission" date="2019-04" db="EMBL/GenBank/DDBJ databases">
        <title>Evolution of Biomass-Degrading Anaerobic Consortia Revealed by Metagenomics.</title>
        <authorList>
            <person name="Peng X."/>
        </authorList>
    </citation>
    <scope>NUCLEOTIDE SEQUENCE</scope>
    <source>
        <strain evidence="2">SIG14</strain>
    </source>
</reference>
<comment type="caution">
    <text evidence="2">The sequence shown here is derived from an EMBL/GenBank/DDBJ whole genome shotgun (WGS) entry which is preliminary data.</text>
</comment>
<dbReference type="EMBL" id="SUTG01000096">
    <property type="protein sequence ID" value="MBE6513471.1"/>
    <property type="molecule type" value="Genomic_DNA"/>
</dbReference>
<sequence length="248" mass="29380">MDNDIDLDGKCCFEWRQGIKHDCVKVMELESVGSEYKNKKGDIFGIEEDLLYPLLKSSNVKIPVVTESDQKILITQHKLKEDTSYIKEEYPLTWEYLERNKEYFDKRKSNIYQKAPDYSIFGIGDYTFKKYKVAISGFYKRGLFSLVYDNKGMMLDDTCYYISFDEYDEAYITMLILNSEVVQRFLKNIVFLDSKRPYTKKVLKRIDVGKALELLNFDDLVETENMLELENYVDEDMFGKYCEKIVKK</sequence>
<evidence type="ECO:0000313" key="2">
    <source>
        <dbReference type="EMBL" id="MBE6513471.1"/>
    </source>
</evidence>
<protein>
    <recommendedName>
        <fullName evidence="1">TaqI-like C-terminal specificity domain-containing protein</fullName>
    </recommendedName>
</protein>
<dbReference type="InterPro" id="IPR025931">
    <property type="entry name" value="TaqI_C"/>
</dbReference>
<evidence type="ECO:0000259" key="1">
    <source>
        <dbReference type="Pfam" id="PF12950"/>
    </source>
</evidence>
<dbReference type="AlphaFoldDB" id="A0A8T3VW43"/>
<proteinExistence type="predicted"/>
<evidence type="ECO:0000313" key="3">
    <source>
        <dbReference type="Proteomes" id="UP000732619"/>
    </source>
</evidence>
<gene>
    <name evidence="2" type="ORF">E7Z75_10095</name>
</gene>
<dbReference type="Proteomes" id="UP000732619">
    <property type="component" value="Unassembled WGS sequence"/>
</dbReference>
<name>A0A8T3VW43_METOL</name>